<feature type="transmembrane region" description="Helical" evidence="8">
    <location>
        <begin position="130"/>
        <end position="149"/>
    </location>
</feature>
<dbReference type="Pfam" id="PF02386">
    <property type="entry name" value="TrkH"/>
    <property type="match status" value="1"/>
</dbReference>
<evidence type="ECO:0000256" key="4">
    <source>
        <dbReference type="ARBA" id="ARBA00022692"/>
    </source>
</evidence>
<feature type="transmembrane region" description="Helical" evidence="8">
    <location>
        <begin position="304"/>
        <end position="328"/>
    </location>
</feature>
<feature type="transmembrane region" description="Helical" evidence="8">
    <location>
        <begin position="510"/>
        <end position="527"/>
    </location>
</feature>
<comment type="subcellular location">
    <subcellularLocation>
        <location evidence="1">Cell membrane</location>
        <topology evidence="1">Multi-pass membrane protein</topology>
    </subcellularLocation>
</comment>
<proteinExistence type="predicted"/>
<dbReference type="STRING" id="177439.DP0973"/>
<dbReference type="PANTHER" id="PTHR32024:SF1">
    <property type="entry name" value="KTR SYSTEM POTASSIUM UPTAKE PROTEIN B"/>
    <property type="match status" value="1"/>
</dbReference>
<evidence type="ECO:0000313" key="9">
    <source>
        <dbReference type="EMBL" id="CAG35702.1"/>
    </source>
</evidence>
<evidence type="ECO:0000256" key="1">
    <source>
        <dbReference type="ARBA" id="ARBA00004651"/>
    </source>
</evidence>
<evidence type="ECO:0000256" key="3">
    <source>
        <dbReference type="ARBA" id="ARBA00022475"/>
    </source>
</evidence>
<keyword evidence="2" id="KW-0813">Transport</keyword>
<accession>Q6APM2</accession>
<dbReference type="GO" id="GO:0008324">
    <property type="term" value="F:monoatomic cation transmembrane transporter activity"/>
    <property type="evidence" value="ECO:0007669"/>
    <property type="project" value="InterPro"/>
</dbReference>
<dbReference type="InterPro" id="IPR003445">
    <property type="entry name" value="Cat_transpt"/>
</dbReference>
<feature type="transmembrane region" description="Helical" evidence="8">
    <location>
        <begin position="358"/>
        <end position="380"/>
    </location>
</feature>
<dbReference type="KEGG" id="dps:DP0973"/>
<dbReference type="GO" id="GO:0005886">
    <property type="term" value="C:plasma membrane"/>
    <property type="evidence" value="ECO:0007669"/>
    <property type="project" value="UniProtKB-SubCell"/>
</dbReference>
<keyword evidence="7 8" id="KW-0472">Membrane</keyword>
<gene>
    <name evidence="9" type="ordered locus">DP0973</name>
</gene>
<dbReference type="Proteomes" id="UP000000602">
    <property type="component" value="Chromosome"/>
</dbReference>
<feature type="transmembrane region" description="Helical" evidence="8">
    <location>
        <begin position="387"/>
        <end position="407"/>
    </location>
</feature>
<keyword evidence="10" id="KW-1185">Reference proteome</keyword>
<feature type="transmembrane region" description="Helical" evidence="8">
    <location>
        <begin position="631"/>
        <end position="652"/>
    </location>
</feature>
<evidence type="ECO:0000256" key="7">
    <source>
        <dbReference type="ARBA" id="ARBA00023136"/>
    </source>
</evidence>
<feature type="transmembrane region" description="Helical" evidence="8">
    <location>
        <begin position="571"/>
        <end position="592"/>
    </location>
</feature>
<dbReference type="PANTHER" id="PTHR32024">
    <property type="entry name" value="TRK SYSTEM POTASSIUM UPTAKE PROTEIN TRKG-RELATED"/>
    <property type="match status" value="1"/>
</dbReference>
<feature type="transmembrane region" description="Helical" evidence="8">
    <location>
        <begin position="604"/>
        <end position="625"/>
    </location>
</feature>
<feature type="transmembrane region" description="Helical" evidence="8">
    <location>
        <begin position="245"/>
        <end position="265"/>
    </location>
</feature>
<dbReference type="eggNOG" id="COG0168">
    <property type="taxonomic scope" value="Bacteria"/>
</dbReference>
<evidence type="ECO:0000313" key="10">
    <source>
        <dbReference type="Proteomes" id="UP000000602"/>
    </source>
</evidence>
<feature type="transmembrane region" description="Helical" evidence="8">
    <location>
        <begin position="43"/>
        <end position="60"/>
    </location>
</feature>
<evidence type="ECO:0000256" key="8">
    <source>
        <dbReference type="SAM" id="Phobius"/>
    </source>
</evidence>
<dbReference type="RefSeq" id="WP_011188216.1">
    <property type="nucleotide sequence ID" value="NC_006138.1"/>
</dbReference>
<feature type="transmembrane region" description="Helical" evidence="8">
    <location>
        <begin position="182"/>
        <end position="202"/>
    </location>
</feature>
<evidence type="ECO:0000256" key="5">
    <source>
        <dbReference type="ARBA" id="ARBA00022989"/>
    </source>
</evidence>
<feature type="transmembrane region" description="Helical" evidence="8">
    <location>
        <begin position="92"/>
        <end position="110"/>
    </location>
</feature>
<feature type="transmembrane region" description="Helical" evidence="8">
    <location>
        <begin position="456"/>
        <end position="475"/>
    </location>
</feature>
<keyword evidence="5 8" id="KW-1133">Transmembrane helix</keyword>
<protein>
    <submittedName>
        <fullName evidence="9">Related to V-type sodium ATP synthase, subunit J</fullName>
    </submittedName>
</protein>
<reference evidence="10" key="1">
    <citation type="journal article" date="2004" name="Environ. Microbiol.">
        <title>The genome of Desulfotalea psychrophila, a sulfate-reducing bacterium from permanently cold Arctic sediments.</title>
        <authorList>
            <person name="Rabus R."/>
            <person name="Ruepp A."/>
            <person name="Frickey T."/>
            <person name="Rattei T."/>
            <person name="Fartmann B."/>
            <person name="Stark M."/>
            <person name="Bauer M."/>
            <person name="Zibat A."/>
            <person name="Lombardot T."/>
            <person name="Becker I."/>
            <person name="Amann J."/>
            <person name="Gellner K."/>
            <person name="Teeling H."/>
            <person name="Leuschner W.D."/>
            <person name="Gloeckner F.-O."/>
            <person name="Lupas A.N."/>
            <person name="Amann R."/>
            <person name="Klenk H.-P."/>
        </authorList>
    </citation>
    <scope>NUCLEOTIDE SEQUENCE [LARGE SCALE GENOMIC DNA]</scope>
    <source>
        <strain evidence="10">DSM 12343 / LSv54</strain>
    </source>
</reference>
<feature type="transmembrane region" description="Helical" evidence="8">
    <location>
        <begin position="271"/>
        <end position="292"/>
    </location>
</feature>
<feature type="transmembrane region" description="Helical" evidence="8">
    <location>
        <begin position="419"/>
        <end position="444"/>
    </location>
</feature>
<organism evidence="9 10">
    <name type="scientific">Desulfotalea psychrophila (strain LSv54 / DSM 12343)</name>
    <dbReference type="NCBI Taxonomy" id="177439"/>
    <lineage>
        <taxon>Bacteria</taxon>
        <taxon>Pseudomonadati</taxon>
        <taxon>Thermodesulfobacteriota</taxon>
        <taxon>Desulfobulbia</taxon>
        <taxon>Desulfobulbales</taxon>
        <taxon>Desulfocapsaceae</taxon>
        <taxon>Desulfotalea</taxon>
    </lineage>
</organism>
<feature type="transmembrane region" description="Helical" evidence="8">
    <location>
        <begin position="69"/>
        <end position="86"/>
    </location>
</feature>
<keyword evidence="4 8" id="KW-0812">Transmembrane</keyword>
<feature type="transmembrane region" description="Helical" evidence="8">
    <location>
        <begin position="534"/>
        <end position="551"/>
    </location>
</feature>
<sequence length="670" mass="72751">MKVAEHFYSSLSRFGLEGASLVLFPLPLLLFDRAEMIGGNWRFYLALLASCSSLICAFSLHRRPLLGKFFGLICSAAILALIFFHVLADPFVALPAAIIYIGIVFFLLDFRGDGGVNLYPEAFVRYTQRAWWASFVVMFLVLLDLLMPASVGGPYLYIVLFSFAMAQLLLFLAALSKRSTSYLCFTLFTGLSVALSACFFGMGNIATLILFLNILTLVVLPRGNFLGGRRELWWEVLFDHPARILLVSFLSLSVFGTFLLSFPFATEAGGVGLLDAAFTSVSAVCVTGLTVLDTATDFSLWGQIAILLLIQFGGLGIMSITAVALHAMGRRLSLKQERILTSIADSGSQGLLESLSTILKFTFVVEGVGASLLALVFYCTGDTPLLAIWRGIFTAISAFCNAGFALQSDSLVSYQTNPFVLHLVAILIILGGLAPATSLIIPSWLRGKAISIPARIALITSLALLFTGTFFILAFEWNGALAGLSIFDKINNAWFQSASLRTAGFNSIEFAHLCSSSFLVMLFLMFIGGSPGSTAGGVKTVSIGILAITFWRNITNRHHVIFQGRVISPSTIFRAITVIISGMIVWFFLVLMLTTTQQIFARDIVFEVTSALSTVGLTLGATPLLDGMGKVIVMLAMFIGRIGPTTIFMLLSSDEERSSQRRPEVKISLT</sequence>
<dbReference type="EMBL" id="CR522870">
    <property type="protein sequence ID" value="CAG35702.1"/>
    <property type="molecule type" value="Genomic_DNA"/>
</dbReference>
<name>Q6APM2_DESPS</name>
<feature type="transmembrane region" description="Helical" evidence="8">
    <location>
        <begin position="155"/>
        <end position="175"/>
    </location>
</feature>
<feature type="transmembrane region" description="Helical" evidence="8">
    <location>
        <begin position="12"/>
        <end position="31"/>
    </location>
</feature>
<dbReference type="AlphaFoldDB" id="Q6APM2"/>
<keyword evidence="6" id="KW-0406">Ion transport</keyword>
<evidence type="ECO:0000256" key="6">
    <source>
        <dbReference type="ARBA" id="ARBA00023065"/>
    </source>
</evidence>
<keyword evidence="3" id="KW-1003">Cell membrane</keyword>
<feature type="transmembrane region" description="Helical" evidence="8">
    <location>
        <begin position="208"/>
        <end position="225"/>
    </location>
</feature>
<evidence type="ECO:0000256" key="2">
    <source>
        <dbReference type="ARBA" id="ARBA00022448"/>
    </source>
</evidence>
<dbReference type="HOGENOM" id="CLU_026429_3_0_7"/>
<dbReference type="GO" id="GO:0030001">
    <property type="term" value="P:metal ion transport"/>
    <property type="evidence" value="ECO:0007669"/>
    <property type="project" value="UniProtKB-ARBA"/>
</dbReference>